<dbReference type="InterPro" id="IPR044839">
    <property type="entry name" value="NDR1-like"/>
</dbReference>
<keyword evidence="2 4" id="KW-0472">Membrane</keyword>
<dbReference type="GO" id="GO:0098542">
    <property type="term" value="P:defense response to other organism"/>
    <property type="evidence" value="ECO:0007669"/>
    <property type="project" value="InterPro"/>
</dbReference>
<evidence type="ECO:0000313" key="5">
    <source>
        <dbReference type="EMBL" id="CAB4317258.1"/>
    </source>
</evidence>
<sequence length="263" mass="30266">MCSNYYQRSLRRQPDHQRRPSRTNNPRKRQDFDPWGEWKVCIFFALPWMIPLGILIILGPPDGFNPEFRVHSAALQYPHINATGSSSELTATWDLTLLAKNPNHKWDIDCDSLQALLFYRPSGYQHIRERPQEHKEKEKELVVLAATSLVPFALSKRNQRGISFKLPMLSAYVANDVVKEISDGNTTTLSLRFGLKLSVWSRYRAQLMSDQKTPVPRFASYFCDRIQVRVSSDNNHINDTGNLKIITKAHQSTACDISNVMFD</sequence>
<keyword evidence="4" id="KW-1133">Transmembrane helix</keyword>
<protein>
    <recommendedName>
        <fullName evidence="7">Late embryogenesis abundant protein LEA-2 subgroup domain-containing protein</fullName>
    </recommendedName>
</protein>
<keyword evidence="4" id="KW-0812">Transmembrane</keyword>
<dbReference type="PANTHER" id="PTHR31234:SF55">
    <property type="entry name" value="LATE EMBRYOGENESIS ABUNDANT (LEA) HYDROXYPROLINE-RICH GLYCOPROTEIN FAMILY"/>
    <property type="match status" value="1"/>
</dbReference>
<evidence type="ECO:0000256" key="3">
    <source>
        <dbReference type="SAM" id="MobiDB-lite"/>
    </source>
</evidence>
<reference evidence="6" key="1">
    <citation type="journal article" date="2020" name="Genome Biol.">
        <title>Gamete binning: chromosome-level and haplotype-resolved genome assembly enabled by high-throughput single-cell sequencing of gamete genomes.</title>
        <authorList>
            <person name="Campoy J.A."/>
            <person name="Sun H."/>
            <person name="Goel M."/>
            <person name="Jiao W.-B."/>
            <person name="Folz-Donahue K."/>
            <person name="Wang N."/>
            <person name="Rubio M."/>
            <person name="Liu C."/>
            <person name="Kukat C."/>
            <person name="Ruiz D."/>
            <person name="Huettel B."/>
            <person name="Schneeberger K."/>
        </authorList>
    </citation>
    <scope>NUCLEOTIDE SEQUENCE [LARGE SCALE GENOMIC DNA]</scope>
    <source>
        <strain evidence="6">cv. Rojo Pasion</strain>
    </source>
</reference>
<comment type="subcellular location">
    <subcellularLocation>
        <location evidence="1">Membrane</location>
    </subcellularLocation>
</comment>
<dbReference type="OrthoDB" id="10331417at2759"/>
<gene>
    <name evidence="5" type="ORF">ORAREDHAP_LOCUS43994</name>
</gene>
<dbReference type="GO" id="GO:0005886">
    <property type="term" value="C:plasma membrane"/>
    <property type="evidence" value="ECO:0007669"/>
    <property type="project" value="TreeGrafter"/>
</dbReference>
<dbReference type="Proteomes" id="UP000507245">
    <property type="component" value="Unassembled WGS sequence"/>
</dbReference>
<feature type="region of interest" description="Disordered" evidence="3">
    <location>
        <begin position="1"/>
        <end position="30"/>
    </location>
</feature>
<evidence type="ECO:0000256" key="1">
    <source>
        <dbReference type="ARBA" id="ARBA00004370"/>
    </source>
</evidence>
<evidence type="ECO:0008006" key="7">
    <source>
        <dbReference type="Google" id="ProtNLM"/>
    </source>
</evidence>
<evidence type="ECO:0000313" key="6">
    <source>
        <dbReference type="Proteomes" id="UP000507245"/>
    </source>
</evidence>
<evidence type="ECO:0000256" key="2">
    <source>
        <dbReference type="ARBA" id="ARBA00023136"/>
    </source>
</evidence>
<name>A0A6J5Y1A8_PRUAR</name>
<keyword evidence="6" id="KW-1185">Reference proteome</keyword>
<proteinExistence type="predicted"/>
<dbReference type="PANTHER" id="PTHR31234">
    <property type="entry name" value="LATE EMBRYOGENESIS ABUNDANT (LEA) HYDROXYPROLINE-RICH GLYCOPROTEIN FAMILY"/>
    <property type="match status" value="1"/>
</dbReference>
<dbReference type="EMBL" id="CAEKKB010000007">
    <property type="protein sequence ID" value="CAB4317258.1"/>
    <property type="molecule type" value="Genomic_DNA"/>
</dbReference>
<evidence type="ECO:0000256" key="4">
    <source>
        <dbReference type="SAM" id="Phobius"/>
    </source>
</evidence>
<dbReference type="AlphaFoldDB" id="A0A6J5Y1A8"/>
<accession>A0A6J5Y1A8</accession>
<organism evidence="5 6">
    <name type="scientific">Prunus armeniaca</name>
    <name type="common">Apricot</name>
    <name type="synonym">Armeniaca vulgaris</name>
    <dbReference type="NCBI Taxonomy" id="36596"/>
    <lineage>
        <taxon>Eukaryota</taxon>
        <taxon>Viridiplantae</taxon>
        <taxon>Streptophyta</taxon>
        <taxon>Embryophyta</taxon>
        <taxon>Tracheophyta</taxon>
        <taxon>Spermatophyta</taxon>
        <taxon>Magnoliopsida</taxon>
        <taxon>eudicotyledons</taxon>
        <taxon>Gunneridae</taxon>
        <taxon>Pentapetalae</taxon>
        <taxon>rosids</taxon>
        <taxon>fabids</taxon>
        <taxon>Rosales</taxon>
        <taxon>Rosaceae</taxon>
        <taxon>Amygdaloideae</taxon>
        <taxon>Amygdaleae</taxon>
        <taxon>Prunus</taxon>
    </lineage>
</organism>
<feature type="transmembrane region" description="Helical" evidence="4">
    <location>
        <begin position="38"/>
        <end position="59"/>
    </location>
</feature>